<dbReference type="GO" id="GO:0071949">
    <property type="term" value="F:FAD binding"/>
    <property type="evidence" value="ECO:0007669"/>
    <property type="project" value="InterPro"/>
</dbReference>
<evidence type="ECO:0000313" key="7">
    <source>
        <dbReference type="EMBL" id="BCS19746.1"/>
    </source>
</evidence>
<dbReference type="GeneID" id="64969751"/>
<keyword evidence="5" id="KW-0503">Monooxygenase</keyword>
<evidence type="ECO:0000256" key="5">
    <source>
        <dbReference type="ARBA" id="ARBA00023033"/>
    </source>
</evidence>
<comment type="similarity">
    <text evidence="1">Belongs to the paxM FAD-dependent monooxygenase family.</text>
</comment>
<evidence type="ECO:0000256" key="1">
    <source>
        <dbReference type="ARBA" id="ARBA00007992"/>
    </source>
</evidence>
<dbReference type="PANTHER" id="PTHR13789">
    <property type="entry name" value="MONOOXYGENASE"/>
    <property type="match status" value="1"/>
</dbReference>
<dbReference type="Proteomes" id="UP000654913">
    <property type="component" value="Chromosome 2"/>
</dbReference>
<evidence type="ECO:0000256" key="4">
    <source>
        <dbReference type="ARBA" id="ARBA00023002"/>
    </source>
</evidence>
<dbReference type="RefSeq" id="XP_041551940.1">
    <property type="nucleotide sequence ID" value="XM_041698790.1"/>
</dbReference>
<dbReference type="SUPFAM" id="SSF51905">
    <property type="entry name" value="FAD/NAD(P)-binding domain"/>
    <property type="match status" value="1"/>
</dbReference>
<evidence type="ECO:0000313" key="8">
    <source>
        <dbReference type="Proteomes" id="UP000654913"/>
    </source>
</evidence>
<keyword evidence="4" id="KW-0560">Oxidoreductase</keyword>
<organism evidence="7 8">
    <name type="scientific">Aspergillus puulaauensis</name>
    <dbReference type="NCBI Taxonomy" id="1220207"/>
    <lineage>
        <taxon>Eukaryota</taxon>
        <taxon>Fungi</taxon>
        <taxon>Dikarya</taxon>
        <taxon>Ascomycota</taxon>
        <taxon>Pezizomycotina</taxon>
        <taxon>Eurotiomycetes</taxon>
        <taxon>Eurotiomycetidae</taxon>
        <taxon>Eurotiales</taxon>
        <taxon>Aspergillaceae</taxon>
        <taxon>Aspergillus</taxon>
    </lineage>
</organism>
<keyword evidence="2" id="KW-0285">Flavoprotein</keyword>
<dbReference type="Gene3D" id="3.50.50.60">
    <property type="entry name" value="FAD/NAD(P)-binding domain"/>
    <property type="match status" value="1"/>
</dbReference>
<dbReference type="PRINTS" id="PR00420">
    <property type="entry name" value="RNGMNOXGNASE"/>
</dbReference>
<name>A0A7R7XEK1_9EURO</name>
<reference evidence="7" key="1">
    <citation type="submission" date="2021-01" db="EMBL/GenBank/DDBJ databases">
        <authorList>
            <consortium name="Aspergillus puulaauensis MK2 genome sequencing consortium"/>
            <person name="Kazuki M."/>
            <person name="Futagami T."/>
        </authorList>
    </citation>
    <scope>NUCLEOTIDE SEQUENCE</scope>
    <source>
        <strain evidence="7">MK2</strain>
    </source>
</reference>
<dbReference type="EMBL" id="AP024444">
    <property type="protein sequence ID" value="BCS19746.1"/>
    <property type="molecule type" value="Genomic_DNA"/>
</dbReference>
<feature type="domain" description="FAD-binding" evidence="6">
    <location>
        <begin position="9"/>
        <end position="338"/>
    </location>
</feature>
<protein>
    <recommendedName>
        <fullName evidence="6">FAD-binding domain-containing protein</fullName>
    </recommendedName>
</protein>
<dbReference type="SUPFAM" id="SSF54373">
    <property type="entry name" value="FAD-linked reductases, C-terminal domain"/>
    <property type="match status" value="1"/>
</dbReference>
<evidence type="ECO:0000256" key="2">
    <source>
        <dbReference type="ARBA" id="ARBA00022630"/>
    </source>
</evidence>
<dbReference type="OrthoDB" id="40579at2759"/>
<dbReference type="InterPro" id="IPR050493">
    <property type="entry name" value="FAD-dep_Monooxygenase_BioMet"/>
</dbReference>
<gene>
    <name evidence="7" type="ORF">APUU_20178A</name>
</gene>
<dbReference type="AlphaFoldDB" id="A0A7R7XEK1"/>
<proteinExistence type="inferred from homology"/>
<keyword evidence="3" id="KW-0274">FAD</keyword>
<dbReference type="InterPro" id="IPR036188">
    <property type="entry name" value="FAD/NAD-bd_sf"/>
</dbReference>
<dbReference type="Pfam" id="PF01494">
    <property type="entry name" value="FAD_binding_3"/>
    <property type="match status" value="1"/>
</dbReference>
<evidence type="ECO:0000259" key="6">
    <source>
        <dbReference type="Pfam" id="PF01494"/>
    </source>
</evidence>
<sequence>MKTRSPFRIIIVGGGIAGLTAAIALRAPNRRITVLEQSRLNTEIGALISLQPNATKIVYDTFGLGKELEDARGLVDEGFRVYSTDGELVNHIPLTTKNEYGASRIVYHRRDLHDALKKAALCTNRDGHPVEIKVSSRVVACDPLHGSVELENGDKLEGDVIIGADGIHSGLRKYVLDSNVVPTPTGHSAYRLMIPSDILQDKEPEFCSKIDPRSPFTSMMVAHNCRLVMGPGRQGDVFGIVALVPDDQINEDPNANQSWVSKGNLTKMLDTFAEFPSWVTSIFKHSSDLGLWQLRDIDPLSTWHRGRLILIGDAAHAMLPTQGQGASQAIEDSEALGAFFKRSEEGYSLEEISAILQDIFRSRHDRASLIQAYSRHAAKPGTAKGEKTVTMKPDEFMAFNCKYSGAKDWLDRQPVFIV</sequence>
<dbReference type="KEGG" id="apuu:APUU_20178A"/>
<dbReference type="PANTHER" id="PTHR13789:SF314">
    <property type="entry name" value="FAD-BINDING DOMAIN-CONTAINING PROTEIN"/>
    <property type="match status" value="1"/>
</dbReference>
<evidence type="ECO:0000256" key="3">
    <source>
        <dbReference type="ARBA" id="ARBA00022827"/>
    </source>
</evidence>
<reference evidence="7" key="2">
    <citation type="submission" date="2021-02" db="EMBL/GenBank/DDBJ databases">
        <title>Aspergillus puulaauensis MK2 genome sequence.</title>
        <authorList>
            <person name="Futagami T."/>
            <person name="Mori K."/>
            <person name="Kadooka C."/>
            <person name="Tanaka T."/>
        </authorList>
    </citation>
    <scope>NUCLEOTIDE SEQUENCE</scope>
    <source>
        <strain evidence="7">MK2</strain>
    </source>
</reference>
<dbReference type="GO" id="GO:0004497">
    <property type="term" value="F:monooxygenase activity"/>
    <property type="evidence" value="ECO:0007669"/>
    <property type="project" value="UniProtKB-KW"/>
</dbReference>
<dbReference type="InterPro" id="IPR002938">
    <property type="entry name" value="FAD-bd"/>
</dbReference>
<keyword evidence="8" id="KW-1185">Reference proteome</keyword>
<accession>A0A7R7XEK1</accession>